<evidence type="ECO:0000256" key="5">
    <source>
        <dbReference type="ARBA" id="ARBA00023136"/>
    </source>
</evidence>
<evidence type="ECO:0000256" key="1">
    <source>
        <dbReference type="ARBA" id="ARBA00004141"/>
    </source>
</evidence>
<feature type="transmembrane region" description="Helical" evidence="7">
    <location>
        <begin position="12"/>
        <end position="29"/>
    </location>
</feature>
<keyword evidence="6" id="KW-0520">NAD</keyword>
<reference evidence="8 9" key="1">
    <citation type="journal article" date="2024" name="G3 (Bethesda)">
        <title>Genome assembly of Hibiscus sabdariffa L. provides insights into metabolisms of medicinal natural products.</title>
        <authorList>
            <person name="Kim T."/>
        </authorList>
    </citation>
    <scope>NUCLEOTIDE SEQUENCE [LARGE SCALE GENOMIC DNA]</scope>
    <source>
        <strain evidence="8">TK-2024</strain>
        <tissue evidence="8">Old leaves</tissue>
    </source>
</reference>
<accession>A0ABR2S5U8</accession>
<keyword evidence="3 6" id="KW-0812">Transmembrane</keyword>
<evidence type="ECO:0000256" key="3">
    <source>
        <dbReference type="ARBA" id="ARBA00022692"/>
    </source>
</evidence>
<evidence type="ECO:0000256" key="7">
    <source>
        <dbReference type="SAM" id="Phobius"/>
    </source>
</evidence>
<dbReference type="PANTHER" id="PTHR11432:SF3">
    <property type="entry name" value="NADH-UBIQUINONE OXIDOREDUCTASE CHAIN 1"/>
    <property type="match status" value="1"/>
</dbReference>
<protein>
    <submittedName>
        <fullName evidence="8">Uncharacterized protein</fullName>
    </submittedName>
</protein>
<comment type="caution">
    <text evidence="8">The sequence shown here is derived from an EMBL/GenBank/DDBJ whole genome shotgun (WGS) entry which is preliminary data.</text>
</comment>
<comment type="similarity">
    <text evidence="2 6">Belongs to the complex I subunit 1 family.</text>
</comment>
<dbReference type="Pfam" id="PF00146">
    <property type="entry name" value="NADHdh"/>
    <property type="match status" value="1"/>
</dbReference>
<comment type="subcellular location">
    <subcellularLocation>
        <location evidence="6">Cell membrane</location>
        <topology evidence="6">Multi-pass membrane protein</topology>
    </subcellularLocation>
    <subcellularLocation>
        <location evidence="1">Membrane</location>
        <topology evidence="1">Multi-pass membrane protein</topology>
    </subcellularLocation>
</comment>
<dbReference type="InterPro" id="IPR001694">
    <property type="entry name" value="NADH_UbQ_OxRdtase_su1/FPO"/>
</dbReference>
<dbReference type="PANTHER" id="PTHR11432">
    <property type="entry name" value="NADH DEHYDROGENASE SUBUNIT 1"/>
    <property type="match status" value="1"/>
</dbReference>
<keyword evidence="9" id="KW-1185">Reference proteome</keyword>
<dbReference type="Proteomes" id="UP001396334">
    <property type="component" value="Unassembled WGS sequence"/>
</dbReference>
<sequence>MGVLYPLSKDGLTLVLGITIGVLVIVWLEREISAGIQQRIGPEYAGSLGILQALADGTKPLFKENILPSRGNTRLFSIGPSMYTIIVEYVRDIKNVADELAIAGAPIPDTYLVVKILSGIGPEYDSISAVIQARDSPISYNDLYDKLINIELLLTHRENTKSLSLITAAVAQRSSSGHNIFRDNRNNQSSNSQW</sequence>
<keyword evidence="4 7" id="KW-1133">Transmembrane helix</keyword>
<evidence type="ECO:0000256" key="4">
    <source>
        <dbReference type="ARBA" id="ARBA00022989"/>
    </source>
</evidence>
<evidence type="ECO:0000256" key="2">
    <source>
        <dbReference type="ARBA" id="ARBA00010535"/>
    </source>
</evidence>
<evidence type="ECO:0000313" key="8">
    <source>
        <dbReference type="EMBL" id="KAK9020620.1"/>
    </source>
</evidence>
<gene>
    <name evidence="8" type="ORF">V6N11_010638</name>
</gene>
<keyword evidence="5 7" id="KW-0472">Membrane</keyword>
<dbReference type="EMBL" id="JBBPBN010000016">
    <property type="protein sequence ID" value="KAK9020620.1"/>
    <property type="molecule type" value="Genomic_DNA"/>
</dbReference>
<proteinExistence type="inferred from homology"/>
<evidence type="ECO:0000256" key="6">
    <source>
        <dbReference type="RuleBase" id="RU000471"/>
    </source>
</evidence>
<name>A0ABR2S5U8_9ROSI</name>
<organism evidence="8 9">
    <name type="scientific">Hibiscus sabdariffa</name>
    <name type="common">roselle</name>
    <dbReference type="NCBI Taxonomy" id="183260"/>
    <lineage>
        <taxon>Eukaryota</taxon>
        <taxon>Viridiplantae</taxon>
        <taxon>Streptophyta</taxon>
        <taxon>Embryophyta</taxon>
        <taxon>Tracheophyta</taxon>
        <taxon>Spermatophyta</taxon>
        <taxon>Magnoliopsida</taxon>
        <taxon>eudicotyledons</taxon>
        <taxon>Gunneridae</taxon>
        <taxon>Pentapetalae</taxon>
        <taxon>rosids</taxon>
        <taxon>malvids</taxon>
        <taxon>Malvales</taxon>
        <taxon>Malvaceae</taxon>
        <taxon>Malvoideae</taxon>
        <taxon>Hibiscus</taxon>
    </lineage>
</organism>
<evidence type="ECO:0000313" key="9">
    <source>
        <dbReference type="Proteomes" id="UP001396334"/>
    </source>
</evidence>